<keyword evidence="2" id="KW-1185">Reference proteome</keyword>
<evidence type="ECO:0000313" key="1">
    <source>
        <dbReference type="EMBL" id="BCL62242.1"/>
    </source>
</evidence>
<evidence type="ECO:0000313" key="2">
    <source>
        <dbReference type="Proteomes" id="UP000826725"/>
    </source>
</evidence>
<dbReference type="AlphaFoldDB" id="A0A8D5JN29"/>
<dbReference type="KEGG" id="dbk:DGMP_29350"/>
<sequence>MNPKKPMPDLITFNPTDLPEILFEDFLKRVATSGRVDRFLDPAEKIFEHARKIWRPQGVLRRLSADDVEGEKVCIGSREKNRLTLAMGFSSRFLKEAHQVMVGVYSIGDELRQAGIRAASRHRHLDSYLYDLIGLAVLEQTGKAVNRIIEKTAAEKSWGVGPFLSPGSVHGWDLAEQKSLCSILPLHKIGVTVTDNAVLTPFHSVSFIIGLGPDYDEKTVGSTCRVCTERDRCTIRKTSGDT</sequence>
<dbReference type="EMBL" id="AP024086">
    <property type="protein sequence ID" value="BCL62242.1"/>
    <property type="molecule type" value="Genomic_DNA"/>
</dbReference>
<dbReference type="Proteomes" id="UP000826725">
    <property type="component" value="Chromosome"/>
</dbReference>
<proteinExistence type="predicted"/>
<accession>A0A8D5JN29</accession>
<name>A0A8D5JN29_9BACT</name>
<evidence type="ECO:0008006" key="3">
    <source>
        <dbReference type="Google" id="ProtNLM"/>
    </source>
</evidence>
<protein>
    <recommendedName>
        <fullName evidence="3">Vitamin B12 dependent methionine synthase</fullName>
    </recommendedName>
</protein>
<gene>
    <name evidence="1" type="ORF">DGMP_29350</name>
</gene>
<reference evidence="1" key="1">
    <citation type="submission" date="2020-09" db="EMBL/GenBank/DDBJ databases">
        <title>Desulfogranum mesoprofundum gen. nov., sp. nov., a novel mesophilic, sulfate-reducing chemolithoautotroph isolated from a deep-sea hydrothermal vent chimney in the Suiyo Seamount.</title>
        <authorList>
            <person name="Hashimoto Y."/>
            <person name="Nakagawa S."/>
        </authorList>
    </citation>
    <scope>NUCLEOTIDE SEQUENCE</scope>
    <source>
        <strain evidence="1">KT2</strain>
    </source>
</reference>
<dbReference type="RefSeq" id="WP_228854619.1">
    <property type="nucleotide sequence ID" value="NZ_AP024086.1"/>
</dbReference>
<organism evidence="1 2">
    <name type="scientific">Desulfomarina profundi</name>
    <dbReference type="NCBI Taxonomy" id="2772557"/>
    <lineage>
        <taxon>Bacteria</taxon>
        <taxon>Pseudomonadati</taxon>
        <taxon>Thermodesulfobacteriota</taxon>
        <taxon>Desulfobulbia</taxon>
        <taxon>Desulfobulbales</taxon>
        <taxon>Desulfobulbaceae</taxon>
        <taxon>Desulfomarina</taxon>
    </lineage>
</organism>